<keyword evidence="3" id="KW-1185">Reference proteome</keyword>
<dbReference type="AlphaFoldDB" id="A0A9P0GGM0"/>
<proteinExistence type="predicted"/>
<gene>
    <name evidence="2" type="ORF">PSYICH_LOCUS9373</name>
</gene>
<reference evidence="2" key="1">
    <citation type="submission" date="2022-01" db="EMBL/GenBank/DDBJ databases">
        <authorList>
            <person name="King R."/>
        </authorList>
    </citation>
    <scope>NUCLEOTIDE SEQUENCE</scope>
</reference>
<organism evidence="2 3">
    <name type="scientific">Psylliodes chrysocephalus</name>
    <dbReference type="NCBI Taxonomy" id="3402493"/>
    <lineage>
        <taxon>Eukaryota</taxon>
        <taxon>Metazoa</taxon>
        <taxon>Ecdysozoa</taxon>
        <taxon>Arthropoda</taxon>
        <taxon>Hexapoda</taxon>
        <taxon>Insecta</taxon>
        <taxon>Pterygota</taxon>
        <taxon>Neoptera</taxon>
        <taxon>Endopterygota</taxon>
        <taxon>Coleoptera</taxon>
        <taxon>Polyphaga</taxon>
        <taxon>Cucujiformia</taxon>
        <taxon>Chrysomeloidea</taxon>
        <taxon>Chrysomelidae</taxon>
        <taxon>Galerucinae</taxon>
        <taxon>Alticini</taxon>
        <taxon>Psylliodes</taxon>
    </lineage>
</organism>
<protein>
    <submittedName>
        <fullName evidence="2">Uncharacterized protein</fullName>
    </submittedName>
</protein>
<name>A0A9P0GGM0_9CUCU</name>
<feature type="compositionally biased region" description="Basic and acidic residues" evidence="1">
    <location>
        <begin position="104"/>
        <end position="113"/>
    </location>
</feature>
<evidence type="ECO:0000313" key="3">
    <source>
        <dbReference type="Proteomes" id="UP001153636"/>
    </source>
</evidence>
<dbReference type="CDD" id="cd22971">
    <property type="entry name" value="DD_RIIAD1"/>
    <property type="match status" value="1"/>
</dbReference>
<sequence>MAQGFVGDSEKCYNRPHNDYQFQTPKSDLTEEQKKKFFTFKLQYLRENHKYLKEHPEIKTLINLLLHTLMRARPEEKDIQEFIADFLTDNFRKIERLLYRPQTKEEEKEEPVHLHTNLKNQSGPGLHELHSETVNELEETIKSPLTSKSSEVFIAFSYDILNVA</sequence>
<feature type="region of interest" description="Disordered" evidence="1">
    <location>
        <begin position="104"/>
        <end position="127"/>
    </location>
</feature>
<evidence type="ECO:0000256" key="1">
    <source>
        <dbReference type="SAM" id="MobiDB-lite"/>
    </source>
</evidence>
<accession>A0A9P0GGM0</accession>
<dbReference type="Proteomes" id="UP001153636">
    <property type="component" value="Chromosome 3"/>
</dbReference>
<evidence type="ECO:0000313" key="2">
    <source>
        <dbReference type="EMBL" id="CAH1109070.1"/>
    </source>
</evidence>
<dbReference type="OrthoDB" id="10249338at2759"/>
<dbReference type="EMBL" id="OV651815">
    <property type="protein sequence ID" value="CAH1109070.1"/>
    <property type="molecule type" value="Genomic_DNA"/>
</dbReference>
<dbReference type="InterPro" id="IPR059162">
    <property type="entry name" value="RIIAD1"/>
</dbReference>